<evidence type="ECO:0000313" key="2">
    <source>
        <dbReference type="Proteomes" id="UP001239267"/>
    </source>
</evidence>
<comment type="caution">
    <text evidence="1">The sequence shown here is derived from an EMBL/GenBank/DDBJ whole genome shotgun (WGS) entry which is preliminary data.</text>
</comment>
<protein>
    <submittedName>
        <fullName evidence="1">Uncharacterized protein</fullName>
    </submittedName>
</protein>
<proteinExistence type="predicted"/>
<name>A0AAJ1SW15_9MICC</name>
<evidence type="ECO:0000313" key="1">
    <source>
        <dbReference type="EMBL" id="MDQ0145761.1"/>
    </source>
</evidence>
<reference evidence="1 2" key="1">
    <citation type="submission" date="2023-07" db="EMBL/GenBank/DDBJ databases">
        <title>Sorghum-associated microbial communities from plants grown in Nebraska, USA.</title>
        <authorList>
            <person name="Schachtman D."/>
        </authorList>
    </citation>
    <scope>NUCLEOTIDE SEQUENCE [LARGE SCALE GENOMIC DNA]</scope>
    <source>
        <strain evidence="1 2">DS1001</strain>
    </source>
</reference>
<keyword evidence="2" id="KW-1185">Reference proteome</keyword>
<dbReference type="AlphaFoldDB" id="A0AAJ1SW15"/>
<gene>
    <name evidence="1" type="ORF">J2T23_001653</name>
</gene>
<accession>A0AAJ1SW15</accession>
<dbReference type="EMBL" id="JAUSTB010000004">
    <property type="protein sequence ID" value="MDQ0145761.1"/>
    <property type="molecule type" value="Genomic_DNA"/>
</dbReference>
<dbReference type="Proteomes" id="UP001239267">
    <property type="component" value="Unassembled WGS sequence"/>
</dbReference>
<sequence length="72" mass="8087">MDLNINKKEIRPQIRPARIHNDITNLPGVIEIVRAHNPKSTAMVLMRRNCALSTQGDHKLKLAHRGLISGRG</sequence>
<organism evidence="1 2">
    <name type="scientific">Pseudarthrobacter niigatensis</name>
    <dbReference type="NCBI Taxonomy" id="369935"/>
    <lineage>
        <taxon>Bacteria</taxon>
        <taxon>Bacillati</taxon>
        <taxon>Actinomycetota</taxon>
        <taxon>Actinomycetes</taxon>
        <taxon>Micrococcales</taxon>
        <taxon>Micrococcaceae</taxon>
        <taxon>Pseudarthrobacter</taxon>
    </lineage>
</organism>